<comment type="caution">
    <text evidence="1">The sequence shown here is derived from an EMBL/GenBank/DDBJ whole genome shotgun (WGS) entry which is preliminary data.</text>
</comment>
<evidence type="ECO:0000313" key="1">
    <source>
        <dbReference type="EMBL" id="NVD28046.1"/>
    </source>
</evidence>
<protein>
    <submittedName>
        <fullName evidence="1">Uncharacterized protein</fullName>
    </submittedName>
</protein>
<proteinExistence type="predicted"/>
<sequence>MKMDVSGLIGEIKAKQAISAADVMTLRKEIWPDGNISSDEADLLFQINDLGSDPSEEWLEFFVAAITEYVVNQAAPKGYVSDDNARWLMEKVDHDGTIESAAELELLVRTMEKATGTPEVLQDYVLKQIEDAVLTGKGPTRDGGSLQPGSISDSEVGILRRICYAPGSDGPGRISRSEADMLFRIKDATLSSENGKNWQTLFVQLVGNYLMAYGEYDMLCRAEATRLENFMDDTKPSVRRFFGRMKDSDVGGTFKNVFSSDIFGKKNAECGHINAVEQARKLTIVENSWLHGKIQADQNLDPLESALLDFIADGLAETGH</sequence>
<gene>
    <name evidence="1" type="ORF">HUO14_09035</name>
</gene>
<accession>A0ABX2N3A4</accession>
<keyword evidence="2" id="KW-1185">Reference proteome</keyword>
<name>A0ABX2N3A4_9SPHN</name>
<organism evidence="1 2">
    <name type="scientific">Parasphingorhabdus flavimaris</name>
    <dbReference type="NCBI Taxonomy" id="266812"/>
    <lineage>
        <taxon>Bacteria</taxon>
        <taxon>Pseudomonadati</taxon>
        <taxon>Pseudomonadota</taxon>
        <taxon>Alphaproteobacteria</taxon>
        <taxon>Sphingomonadales</taxon>
        <taxon>Sphingomonadaceae</taxon>
        <taxon>Parasphingorhabdus</taxon>
    </lineage>
</organism>
<dbReference type="EMBL" id="JABWMH010000003">
    <property type="protein sequence ID" value="NVD28046.1"/>
    <property type="molecule type" value="Genomic_DNA"/>
</dbReference>
<reference evidence="1 2" key="1">
    <citation type="submission" date="2020-06" db="EMBL/GenBank/DDBJ databases">
        <authorList>
            <person name="Kim S.-J."/>
            <person name="Park S.-J."/>
        </authorList>
    </citation>
    <scope>NUCLEOTIDE SEQUENCE [LARGE SCALE GENOMIC DNA]</scope>
    <source>
        <strain evidence="1 2">SW-151</strain>
    </source>
</reference>
<dbReference type="RefSeq" id="WP_176279588.1">
    <property type="nucleotide sequence ID" value="NZ_JABWMH010000003.1"/>
</dbReference>
<dbReference type="Proteomes" id="UP000652427">
    <property type="component" value="Unassembled WGS sequence"/>
</dbReference>
<evidence type="ECO:0000313" key="2">
    <source>
        <dbReference type="Proteomes" id="UP000652427"/>
    </source>
</evidence>